<dbReference type="EMBL" id="CAJVRM010000207">
    <property type="protein sequence ID" value="CAG8977188.1"/>
    <property type="molecule type" value="Genomic_DNA"/>
</dbReference>
<evidence type="ECO:0000313" key="3">
    <source>
        <dbReference type="Proteomes" id="UP000701801"/>
    </source>
</evidence>
<evidence type="ECO:0000313" key="2">
    <source>
        <dbReference type="EMBL" id="CAG8977188.1"/>
    </source>
</evidence>
<name>A0A9N9PW59_9HELO</name>
<protein>
    <submittedName>
        <fullName evidence="2">Uncharacterized protein</fullName>
    </submittedName>
</protein>
<feature type="compositionally biased region" description="Basic and acidic residues" evidence="1">
    <location>
        <begin position="12"/>
        <end position="24"/>
    </location>
</feature>
<feature type="region of interest" description="Disordered" evidence="1">
    <location>
        <begin position="1"/>
        <end position="40"/>
    </location>
</feature>
<keyword evidence="3" id="KW-1185">Reference proteome</keyword>
<gene>
    <name evidence="2" type="ORF">HYALB_00006725</name>
</gene>
<sequence>MDTTLDQGPIKYMEDSNRPGHEDSAAFAASAASPPARRASECTYKVTKSWYSSNDSMNQAMNQRSPALERRAWQSPYDRSSSPSGSPGQLSVTTTSSEAAAPATAPATTATARLRLR</sequence>
<dbReference type="AlphaFoldDB" id="A0A9N9PW59"/>
<feature type="compositionally biased region" description="Polar residues" evidence="1">
    <location>
        <begin position="53"/>
        <end position="65"/>
    </location>
</feature>
<feature type="compositionally biased region" description="Low complexity" evidence="1">
    <location>
        <begin position="80"/>
        <end position="117"/>
    </location>
</feature>
<reference evidence="2" key="1">
    <citation type="submission" date="2021-07" db="EMBL/GenBank/DDBJ databases">
        <authorList>
            <person name="Durling M."/>
        </authorList>
    </citation>
    <scope>NUCLEOTIDE SEQUENCE</scope>
</reference>
<feature type="compositionally biased region" description="Low complexity" evidence="1">
    <location>
        <begin position="25"/>
        <end position="37"/>
    </location>
</feature>
<organism evidence="2 3">
    <name type="scientific">Hymenoscyphus albidus</name>
    <dbReference type="NCBI Taxonomy" id="595503"/>
    <lineage>
        <taxon>Eukaryota</taxon>
        <taxon>Fungi</taxon>
        <taxon>Dikarya</taxon>
        <taxon>Ascomycota</taxon>
        <taxon>Pezizomycotina</taxon>
        <taxon>Leotiomycetes</taxon>
        <taxon>Helotiales</taxon>
        <taxon>Helotiaceae</taxon>
        <taxon>Hymenoscyphus</taxon>
    </lineage>
</organism>
<dbReference type="Proteomes" id="UP000701801">
    <property type="component" value="Unassembled WGS sequence"/>
</dbReference>
<feature type="region of interest" description="Disordered" evidence="1">
    <location>
        <begin position="53"/>
        <end position="117"/>
    </location>
</feature>
<proteinExistence type="predicted"/>
<accession>A0A9N9PW59</accession>
<evidence type="ECO:0000256" key="1">
    <source>
        <dbReference type="SAM" id="MobiDB-lite"/>
    </source>
</evidence>
<comment type="caution">
    <text evidence="2">The sequence shown here is derived from an EMBL/GenBank/DDBJ whole genome shotgun (WGS) entry which is preliminary data.</text>
</comment>